<comment type="caution">
    <text evidence="1">The sequence shown here is derived from an EMBL/GenBank/DDBJ whole genome shotgun (WGS) entry which is preliminary data.</text>
</comment>
<dbReference type="AlphaFoldDB" id="A0AA38R3B7"/>
<evidence type="ECO:0000313" key="1">
    <source>
        <dbReference type="EMBL" id="KAJ9131365.1"/>
    </source>
</evidence>
<proteinExistence type="predicted"/>
<gene>
    <name evidence="1" type="ORF">NKR23_g11750</name>
</gene>
<protein>
    <submittedName>
        <fullName evidence="1">Uncharacterized protein</fullName>
    </submittedName>
</protein>
<sequence>MVARGGKTPSWVCYLADGLKYKCRERNPSLALAVHKLFLERQMKADLGEYSNLLLLHGVYQEVFKVKDYFNRELSTWTPSVPELNDAGTSGLETGNASALGRRSTFESWRSAAMDCVDVLHWSANGVVAQLLGAEHATVLHLQFSRVVLWSPYEKVQEIAAYLASLTERSELQDSGGASMEAAIQAESEVLQWAQMDEHKARLAALHCGCFFWHRIRIACAIAVPIGR</sequence>
<name>A0AA38R3B7_9PEZI</name>
<organism evidence="1 2">
    <name type="scientific">Pleurostoma richardsiae</name>
    <dbReference type="NCBI Taxonomy" id="41990"/>
    <lineage>
        <taxon>Eukaryota</taxon>
        <taxon>Fungi</taxon>
        <taxon>Dikarya</taxon>
        <taxon>Ascomycota</taxon>
        <taxon>Pezizomycotina</taxon>
        <taxon>Sordariomycetes</taxon>
        <taxon>Sordariomycetidae</taxon>
        <taxon>Calosphaeriales</taxon>
        <taxon>Pleurostomataceae</taxon>
        <taxon>Pleurostoma</taxon>
    </lineage>
</organism>
<accession>A0AA38R3B7</accession>
<keyword evidence="2" id="KW-1185">Reference proteome</keyword>
<dbReference type="EMBL" id="JANBVO010000068">
    <property type="protein sequence ID" value="KAJ9131365.1"/>
    <property type="molecule type" value="Genomic_DNA"/>
</dbReference>
<dbReference type="Proteomes" id="UP001174694">
    <property type="component" value="Unassembled WGS sequence"/>
</dbReference>
<reference evidence="1" key="1">
    <citation type="submission" date="2022-07" db="EMBL/GenBank/DDBJ databases">
        <title>Fungi with potential for degradation of polypropylene.</title>
        <authorList>
            <person name="Gostincar C."/>
        </authorList>
    </citation>
    <scope>NUCLEOTIDE SEQUENCE</scope>
    <source>
        <strain evidence="1">EXF-13308</strain>
    </source>
</reference>
<evidence type="ECO:0000313" key="2">
    <source>
        <dbReference type="Proteomes" id="UP001174694"/>
    </source>
</evidence>